<dbReference type="Proteomes" id="UP000587462">
    <property type="component" value="Unassembled WGS sequence"/>
</dbReference>
<evidence type="ECO:0000256" key="1">
    <source>
        <dbReference type="ARBA" id="ARBA00023015"/>
    </source>
</evidence>
<sequence length="153" mass="16512">MVAQTPAPGPDGTSGCSIERSLQVLGERWTLLILREVFAGKNKYADIREALGVAPNVLSARLKALVAAGVLETRTYQDPGCRARDAYHLTPAGRDLRLVLAAIQQWGDRHMPCPSGPYAVRRSCSTGQRVDVAFVDERGDVVPPEDVAFLGPT</sequence>
<name>A0A7Y7B0I9_STRMO</name>
<proteinExistence type="predicted"/>
<evidence type="ECO:0000256" key="2">
    <source>
        <dbReference type="ARBA" id="ARBA00023125"/>
    </source>
</evidence>
<dbReference type="GO" id="GO:0003677">
    <property type="term" value="F:DNA binding"/>
    <property type="evidence" value="ECO:0007669"/>
    <property type="project" value="UniProtKB-KW"/>
</dbReference>
<keyword evidence="1" id="KW-0805">Transcription regulation</keyword>
<evidence type="ECO:0000313" key="6">
    <source>
        <dbReference type="Proteomes" id="UP000587462"/>
    </source>
</evidence>
<evidence type="ECO:0000259" key="4">
    <source>
        <dbReference type="PROSITE" id="PS51118"/>
    </source>
</evidence>
<dbReference type="EMBL" id="JABBXF010000004">
    <property type="protein sequence ID" value="NVK76391.1"/>
    <property type="molecule type" value="Genomic_DNA"/>
</dbReference>
<dbReference type="RefSeq" id="WP_171078196.1">
    <property type="nucleotide sequence ID" value="NZ_BNBU01000001.1"/>
</dbReference>
<evidence type="ECO:0000313" key="5">
    <source>
        <dbReference type="EMBL" id="NVK76391.1"/>
    </source>
</evidence>
<dbReference type="PANTHER" id="PTHR33204">
    <property type="entry name" value="TRANSCRIPTIONAL REGULATOR, MARR FAMILY"/>
    <property type="match status" value="1"/>
</dbReference>
<comment type="caution">
    <text evidence="5">The sequence shown here is derived from an EMBL/GenBank/DDBJ whole genome shotgun (WGS) entry which is preliminary data.</text>
</comment>
<gene>
    <name evidence="5" type="ORF">HG542_01820</name>
</gene>
<accession>A0A7Y7B0I9</accession>
<keyword evidence="6" id="KW-1185">Reference proteome</keyword>
<dbReference type="SUPFAM" id="SSF46785">
    <property type="entry name" value="Winged helix' DNA-binding domain"/>
    <property type="match status" value="1"/>
</dbReference>
<dbReference type="Pfam" id="PF01638">
    <property type="entry name" value="HxlR"/>
    <property type="match status" value="1"/>
</dbReference>
<reference evidence="5 6" key="1">
    <citation type="submission" date="2020-04" db="EMBL/GenBank/DDBJ databases">
        <title>Draft Genome Sequence of Streptomyces morookaense DSM 40503, an 8-azaguanine-producing strain.</title>
        <authorList>
            <person name="Qi J."/>
            <person name="Gao J.-M."/>
        </authorList>
    </citation>
    <scope>NUCLEOTIDE SEQUENCE [LARGE SCALE GENOMIC DNA]</scope>
    <source>
        <strain evidence="5 6">DSM 40503</strain>
    </source>
</reference>
<dbReference type="InterPro" id="IPR036390">
    <property type="entry name" value="WH_DNA-bd_sf"/>
</dbReference>
<dbReference type="PANTHER" id="PTHR33204:SF18">
    <property type="entry name" value="TRANSCRIPTIONAL REGULATORY PROTEIN"/>
    <property type="match status" value="1"/>
</dbReference>
<keyword evidence="2" id="KW-0238">DNA-binding</keyword>
<dbReference type="AlphaFoldDB" id="A0A7Y7B0I9"/>
<organism evidence="5 6">
    <name type="scientific">Streptomyces morookaense</name>
    <name type="common">Streptoverticillium morookaense</name>
    <dbReference type="NCBI Taxonomy" id="1970"/>
    <lineage>
        <taxon>Bacteria</taxon>
        <taxon>Bacillati</taxon>
        <taxon>Actinomycetota</taxon>
        <taxon>Actinomycetes</taxon>
        <taxon>Kitasatosporales</taxon>
        <taxon>Streptomycetaceae</taxon>
        <taxon>Streptomyces</taxon>
    </lineage>
</organism>
<evidence type="ECO:0000256" key="3">
    <source>
        <dbReference type="ARBA" id="ARBA00023163"/>
    </source>
</evidence>
<dbReference type="InterPro" id="IPR002577">
    <property type="entry name" value="HTH_HxlR"/>
</dbReference>
<dbReference type="PROSITE" id="PS51118">
    <property type="entry name" value="HTH_HXLR"/>
    <property type="match status" value="1"/>
</dbReference>
<protein>
    <submittedName>
        <fullName evidence="5">Helix-turn-helix transcriptional regulator</fullName>
    </submittedName>
</protein>
<feature type="domain" description="HTH hxlR-type" evidence="4">
    <location>
        <begin position="16"/>
        <end position="115"/>
    </location>
</feature>
<dbReference type="Gene3D" id="1.10.10.10">
    <property type="entry name" value="Winged helix-like DNA-binding domain superfamily/Winged helix DNA-binding domain"/>
    <property type="match status" value="1"/>
</dbReference>
<keyword evidence="3" id="KW-0804">Transcription</keyword>
<dbReference type="InterPro" id="IPR036388">
    <property type="entry name" value="WH-like_DNA-bd_sf"/>
</dbReference>